<evidence type="ECO:0000256" key="7">
    <source>
        <dbReference type="ARBA" id="ARBA00023034"/>
    </source>
</evidence>
<dbReference type="GO" id="GO:0048278">
    <property type="term" value="P:vesicle docking"/>
    <property type="evidence" value="ECO:0007669"/>
    <property type="project" value="TreeGrafter"/>
</dbReference>
<comment type="subcellular location">
    <subcellularLocation>
        <location evidence="1">Golgi apparatus membrane</location>
        <topology evidence="1">Single-pass type IV membrane protein</topology>
    </subcellularLocation>
</comment>
<dbReference type="InterPro" id="IPR010989">
    <property type="entry name" value="SNARE"/>
</dbReference>
<dbReference type="InterPro" id="IPR045242">
    <property type="entry name" value="Syntaxin"/>
</dbReference>
<dbReference type="STRING" id="69771.A0A1V6P8K9"/>
<evidence type="ECO:0000256" key="1">
    <source>
        <dbReference type="ARBA" id="ARBA00004409"/>
    </source>
</evidence>
<feature type="transmembrane region" description="Helical" evidence="11">
    <location>
        <begin position="380"/>
        <end position="397"/>
    </location>
</feature>
<dbReference type="GO" id="GO:0005484">
    <property type="term" value="F:SNAP receptor activity"/>
    <property type="evidence" value="ECO:0007669"/>
    <property type="project" value="InterPro"/>
</dbReference>
<dbReference type="Proteomes" id="UP000191522">
    <property type="component" value="Unassembled WGS sequence"/>
</dbReference>
<dbReference type="GO" id="GO:0000139">
    <property type="term" value="C:Golgi membrane"/>
    <property type="evidence" value="ECO:0007669"/>
    <property type="project" value="UniProtKB-SubCell"/>
</dbReference>
<dbReference type="EMBL" id="MDYL01000016">
    <property type="protein sequence ID" value="OQD73298.1"/>
    <property type="molecule type" value="Genomic_DNA"/>
</dbReference>
<keyword evidence="9 11" id="KW-0472">Membrane</keyword>
<dbReference type="GO" id="GO:0006886">
    <property type="term" value="P:intracellular protein transport"/>
    <property type="evidence" value="ECO:0007669"/>
    <property type="project" value="InterPro"/>
</dbReference>
<keyword evidence="8" id="KW-0175">Coiled coil</keyword>
<evidence type="ECO:0000256" key="2">
    <source>
        <dbReference type="ARBA" id="ARBA00009063"/>
    </source>
</evidence>
<protein>
    <recommendedName>
        <fullName evidence="12">t-SNARE coiled-coil homology domain-containing protein</fullName>
    </recommendedName>
</protein>
<comment type="caution">
    <text evidence="13">The sequence shown here is derived from an EMBL/GenBank/DDBJ whole genome shotgun (WGS) entry which is preliminary data.</text>
</comment>
<dbReference type="GO" id="GO:0006906">
    <property type="term" value="P:vesicle fusion"/>
    <property type="evidence" value="ECO:0007669"/>
    <property type="project" value="TreeGrafter"/>
</dbReference>
<dbReference type="PROSITE" id="PS00914">
    <property type="entry name" value="SYNTAXIN"/>
    <property type="match status" value="1"/>
</dbReference>
<feature type="region of interest" description="Disordered" evidence="10">
    <location>
        <begin position="65"/>
        <end position="120"/>
    </location>
</feature>
<feature type="domain" description="T-SNARE coiled-coil homology" evidence="12">
    <location>
        <begin position="306"/>
        <end position="368"/>
    </location>
</feature>
<evidence type="ECO:0000313" key="14">
    <source>
        <dbReference type="Proteomes" id="UP000191522"/>
    </source>
</evidence>
<name>A0A1V6P8K9_PENDC</name>
<dbReference type="OrthoDB" id="10251371at2759"/>
<evidence type="ECO:0000256" key="11">
    <source>
        <dbReference type="SAM" id="Phobius"/>
    </source>
</evidence>
<dbReference type="InterPro" id="IPR000727">
    <property type="entry name" value="T_SNARE_dom"/>
</dbReference>
<dbReference type="OMA" id="YNVESMA"/>
<sequence>MRGADPLVQGGYSTFDPCGRRASSTLGFIIQLRPQAETLHDRCLEDPTSADHDIHIYLDTSSISFTRSSPRRPGHDVAGSHQPSFAHHPSKKPRFLGPSNGFETSAHPEESRRLISDGGFDDDGDMVIEMDLLPPRWIDVQEEVSEHLADIAQKSAQLDKLHQKHLLPGFGDEDVRRQDEGVIERLTQEITRSFHDCQKAIKRIETMVRDSKEQGGVSSGEETMAKNIQISLAARVQEASARFRKKQSTYLRKLRDLEGFSTPFDRAPTPVQNPYTDPSLMESDADKSFSQTMLQQTSQRKTGQNDAAIAQREREINDIAKGIIELSDIFRELQSMIIDQGTMLDRIDYNVERMGTEVKAANKELKVATNYQRRTTKRKIMILLALVVVGLIIVLVVKPKRSSAPPPPADESSNNIRSRMALMDRERRHNLSSRFARDRWMDPDILR</sequence>
<feature type="compositionally biased region" description="Basic and acidic residues" evidence="10">
    <location>
        <begin position="106"/>
        <end position="115"/>
    </location>
</feature>
<evidence type="ECO:0000256" key="6">
    <source>
        <dbReference type="ARBA" id="ARBA00022989"/>
    </source>
</evidence>
<evidence type="ECO:0000256" key="4">
    <source>
        <dbReference type="ARBA" id="ARBA00022692"/>
    </source>
</evidence>
<dbReference type="GO" id="GO:0031201">
    <property type="term" value="C:SNARE complex"/>
    <property type="evidence" value="ECO:0007669"/>
    <property type="project" value="TreeGrafter"/>
</dbReference>
<dbReference type="PANTHER" id="PTHR19957">
    <property type="entry name" value="SYNTAXIN"/>
    <property type="match status" value="1"/>
</dbReference>
<dbReference type="CDD" id="cd15845">
    <property type="entry name" value="SNARE_syntaxin16"/>
    <property type="match status" value="1"/>
</dbReference>
<keyword evidence="7" id="KW-0333">Golgi apparatus</keyword>
<dbReference type="Gene3D" id="1.20.58.70">
    <property type="match status" value="1"/>
</dbReference>
<dbReference type="SUPFAM" id="SSF47661">
    <property type="entry name" value="t-snare proteins"/>
    <property type="match status" value="1"/>
</dbReference>
<evidence type="ECO:0000256" key="3">
    <source>
        <dbReference type="ARBA" id="ARBA00022448"/>
    </source>
</evidence>
<dbReference type="Pfam" id="PF05739">
    <property type="entry name" value="SNARE"/>
    <property type="match status" value="1"/>
</dbReference>
<gene>
    <name evidence="13" type="ORF">PENDEC_c016G00452</name>
</gene>
<dbReference type="FunFam" id="1.20.58.70:FF:000021">
    <property type="entry name" value="SNARE complex subunit (Tlg2)"/>
    <property type="match status" value="1"/>
</dbReference>
<evidence type="ECO:0000256" key="8">
    <source>
        <dbReference type="ARBA" id="ARBA00023054"/>
    </source>
</evidence>
<dbReference type="AlphaFoldDB" id="A0A1V6P8K9"/>
<evidence type="ECO:0000313" key="13">
    <source>
        <dbReference type="EMBL" id="OQD73298.1"/>
    </source>
</evidence>
<dbReference type="GO" id="GO:0000149">
    <property type="term" value="F:SNARE binding"/>
    <property type="evidence" value="ECO:0007669"/>
    <property type="project" value="TreeGrafter"/>
</dbReference>
<proteinExistence type="inferred from homology"/>
<dbReference type="InterPro" id="IPR006012">
    <property type="entry name" value="Syntaxin/epimorphin_CS"/>
</dbReference>
<organism evidence="13 14">
    <name type="scientific">Penicillium decumbens</name>
    <dbReference type="NCBI Taxonomy" id="69771"/>
    <lineage>
        <taxon>Eukaryota</taxon>
        <taxon>Fungi</taxon>
        <taxon>Dikarya</taxon>
        <taxon>Ascomycota</taxon>
        <taxon>Pezizomycotina</taxon>
        <taxon>Eurotiomycetes</taxon>
        <taxon>Eurotiomycetidae</taxon>
        <taxon>Eurotiales</taxon>
        <taxon>Aspergillaceae</taxon>
        <taxon>Penicillium</taxon>
    </lineage>
</organism>
<reference evidence="14" key="1">
    <citation type="journal article" date="2017" name="Nat. Microbiol.">
        <title>Global analysis of biosynthetic gene clusters reveals vast potential of secondary metabolite production in Penicillium species.</title>
        <authorList>
            <person name="Nielsen J.C."/>
            <person name="Grijseels S."/>
            <person name="Prigent S."/>
            <person name="Ji B."/>
            <person name="Dainat J."/>
            <person name="Nielsen K.F."/>
            <person name="Frisvad J.C."/>
            <person name="Workman M."/>
            <person name="Nielsen J."/>
        </authorList>
    </citation>
    <scope>NUCLEOTIDE SEQUENCE [LARGE SCALE GENOMIC DNA]</scope>
    <source>
        <strain evidence="14">IBT 11843</strain>
    </source>
</reference>
<keyword evidence="4 11" id="KW-0812">Transmembrane</keyword>
<keyword evidence="3" id="KW-0813">Transport</keyword>
<dbReference type="SMART" id="SM00397">
    <property type="entry name" value="t_SNARE"/>
    <property type="match status" value="1"/>
</dbReference>
<evidence type="ECO:0000259" key="12">
    <source>
        <dbReference type="PROSITE" id="PS50192"/>
    </source>
</evidence>
<dbReference type="PROSITE" id="PS50192">
    <property type="entry name" value="T_SNARE"/>
    <property type="match status" value="1"/>
</dbReference>
<evidence type="ECO:0000256" key="9">
    <source>
        <dbReference type="ARBA" id="ARBA00023136"/>
    </source>
</evidence>
<accession>A0A1V6P8K9</accession>
<keyword evidence="5" id="KW-0653">Protein transport</keyword>
<dbReference type="PANTHER" id="PTHR19957:SF83">
    <property type="entry name" value="SYNTAXIN-16"/>
    <property type="match status" value="1"/>
</dbReference>
<comment type="similarity">
    <text evidence="2">Belongs to the syntaxin family.</text>
</comment>
<evidence type="ECO:0000256" key="5">
    <source>
        <dbReference type="ARBA" id="ARBA00022927"/>
    </source>
</evidence>
<evidence type="ECO:0000256" key="10">
    <source>
        <dbReference type="SAM" id="MobiDB-lite"/>
    </source>
</evidence>
<keyword evidence="14" id="KW-1185">Reference proteome</keyword>
<keyword evidence="6 11" id="KW-1133">Transmembrane helix</keyword>